<gene>
    <name evidence="2" type="ORF">POJ06DRAFT_279322</name>
</gene>
<organism evidence="2 3">
    <name type="scientific">Lipomyces tetrasporus</name>
    <dbReference type="NCBI Taxonomy" id="54092"/>
    <lineage>
        <taxon>Eukaryota</taxon>
        <taxon>Fungi</taxon>
        <taxon>Dikarya</taxon>
        <taxon>Ascomycota</taxon>
        <taxon>Saccharomycotina</taxon>
        <taxon>Lipomycetes</taxon>
        <taxon>Lipomycetales</taxon>
        <taxon>Lipomycetaceae</taxon>
        <taxon>Lipomyces</taxon>
    </lineage>
</organism>
<name>A0AAD7QY91_9ASCO</name>
<accession>A0AAD7QY91</accession>
<protein>
    <submittedName>
        <fullName evidence="2">Uncharacterized protein</fullName>
    </submittedName>
</protein>
<feature type="region of interest" description="Disordered" evidence="1">
    <location>
        <begin position="1"/>
        <end position="44"/>
    </location>
</feature>
<dbReference type="AlphaFoldDB" id="A0AAD7QY91"/>
<reference evidence="2" key="1">
    <citation type="submission" date="2023-03" db="EMBL/GenBank/DDBJ databases">
        <title>Near-Complete genome sequence of Lipomyces tetrasporous NRRL Y-64009, an oleaginous yeast capable of growing on lignocellulosic hydrolysates.</title>
        <authorList>
            <consortium name="Lawrence Berkeley National Laboratory"/>
            <person name="Jagtap S.S."/>
            <person name="Liu J.-J."/>
            <person name="Walukiewicz H.E."/>
            <person name="Pangilinan J."/>
            <person name="Lipzen A."/>
            <person name="Ahrendt S."/>
            <person name="Koriabine M."/>
            <person name="Cobaugh K."/>
            <person name="Salamov A."/>
            <person name="Yoshinaga Y."/>
            <person name="Ng V."/>
            <person name="Daum C."/>
            <person name="Grigoriev I.V."/>
            <person name="Slininger P.J."/>
            <person name="Dien B.S."/>
            <person name="Jin Y.-S."/>
            <person name="Rao C.V."/>
        </authorList>
    </citation>
    <scope>NUCLEOTIDE SEQUENCE</scope>
    <source>
        <strain evidence="2">NRRL Y-64009</strain>
    </source>
</reference>
<evidence type="ECO:0000256" key="1">
    <source>
        <dbReference type="SAM" id="MobiDB-lite"/>
    </source>
</evidence>
<proteinExistence type="predicted"/>
<evidence type="ECO:0000313" key="3">
    <source>
        <dbReference type="Proteomes" id="UP001217417"/>
    </source>
</evidence>
<evidence type="ECO:0000313" key="2">
    <source>
        <dbReference type="EMBL" id="KAJ8103561.1"/>
    </source>
</evidence>
<sequence length="338" mass="38034">MDTIVAGSSTNSRRSLSRSRVSTTTRNRPTPSLAEFTRSPTDDTSVTLTTDMSLQKVENALSDYGKGLSLLKHNPPEQRLDVHLPYSEYLKLEECWSKIRSARNISEDQRYPYLAYNTVARDSDCVPAVELGSTILTGARGYLSSHGAESLISTIKQADGTIKYKRPGAQAKVMIAIEDLWIEGQHVKVCILVCLDESPRFRNPDTRYEHVTNVDVEMDAMARCVAKSEERDSSQSYYGQIKYRGHRWVGDLTKAFIEVWRANKRQPARYQLIQNAWSSNRLPKSIGLKMSDFVPGEDLEVANIPDGSLSFNGNLYLHILRTSMGNTAEQRYHGFISG</sequence>
<dbReference type="RefSeq" id="XP_056047011.1">
    <property type="nucleotide sequence ID" value="XM_056189801.1"/>
</dbReference>
<keyword evidence="3" id="KW-1185">Reference proteome</keyword>
<dbReference type="Proteomes" id="UP001217417">
    <property type="component" value="Unassembled WGS sequence"/>
</dbReference>
<dbReference type="GeneID" id="80884967"/>
<feature type="compositionally biased region" description="Low complexity" evidence="1">
    <location>
        <begin position="8"/>
        <end position="33"/>
    </location>
</feature>
<comment type="caution">
    <text evidence="2">The sequence shown here is derived from an EMBL/GenBank/DDBJ whole genome shotgun (WGS) entry which is preliminary data.</text>
</comment>
<dbReference type="EMBL" id="JARPMG010000001">
    <property type="protein sequence ID" value="KAJ8103561.1"/>
    <property type="molecule type" value="Genomic_DNA"/>
</dbReference>